<dbReference type="Pfam" id="PF09377">
    <property type="entry name" value="SBDS_domain_II"/>
    <property type="match status" value="1"/>
</dbReference>
<dbReference type="SUPFAM" id="SSF57667">
    <property type="entry name" value="beta-beta-alpha zinc fingers"/>
    <property type="match status" value="1"/>
</dbReference>
<dbReference type="GO" id="GO:0005737">
    <property type="term" value="C:cytoplasm"/>
    <property type="evidence" value="ECO:0007669"/>
    <property type="project" value="UniProtKB-SubCell"/>
</dbReference>
<sequence>MCGLFQPIGQVRLTNVATVRLKVGGCRFEIACYKNKVLNWRSGVETDIQEVLQSPYIFTSISKGKLAKNDQLMKAFGTKEIDVICKQILDKGEIQVSKEERNQQLQATFKDIVTILSEVAINPKTGHPLTSTLIENTLKSSAFSVNLREPAKKQALKALAHLQQLYPNEIARSQMRLKITCTVGQRYEVLDFLRGNNAYIENDGAPGGKRNSNARSRSSSVDSDHSEATTPVESQSSVAGTQNKAHSSKEGRSAVRDKDGSSSGETRVHGAVVNIRFLCCTKIYREIDNFVSNMLQPPGSLQLVALNVKDAGNIGLSPVPNVSTQAASETNKSSHSAQDNAVKTTQEGVADALKSLSLDSREGKSTASTCDSAATKKPAFKCTNCKMHFDNAKDYRAHFKSELHVFNNKLTLKGLAPVSPQEFEELELCSRHSSLT</sequence>
<feature type="compositionally biased region" description="Low complexity" evidence="8">
    <location>
        <begin position="210"/>
        <end position="221"/>
    </location>
</feature>
<dbReference type="PROSITE" id="PS00028">
    <property type="entry name" value="ZINC_FINGER_C2H2_1"/>
    <property type="match status" value="1"/>
</dbReference>
<dbReference type="AlphaFoldDB" id="A0A2H6K9M1"/>
<evidence type="ECO:0000256" key="5">
    <source>
        <dbReference type="ARBA" id="ARBA00022517"/>
    </source>
</evidence>
<evidence type="ECO:0000256" key="6">
    <source>
        <dbReference type="ARBA" id="ARBA00023242"/>
    </source>
</evidence>
<dbReference type="SUPFAM" id="SSF89895">
    <property type="entry name" value="FYSH domain"/>
    <property type="match status" value="1"/>
</dbReference>
<dbReference type="OrthoDB" id="10253092at2759"/>
<feature type="region of interest" description="Disordered" evidence="8">
    <location>
        <begin position="200"/>
        <end position="266"/>
    </location>
</feature>
<dbReference type="VEuPathDB" id="PiroplasmaDB:BOVATA_011710"/>
<dbReference type="InterPro" id="IPR002140">
    <property type="entry name" value="Sdo1/SBDS"/>
</dbReference>
<dbReference type="NCBIfam" id="TIGR00291">
    <property type="entry name" value="RNA_SBDS"/>
    <property type="match status" value="1"/>
</dbReference>
<dbReference type="InterPro" id="IPR018978">
    <property type="entry name" value="SDO1/SBDS_central"/>
</dbReference>
<protein>
    <submittedName>
        <fullName evidence="10">Ribosome maturation SBDS</fullName>
    </submittedName>
</protein>
<dbReference type="InterPro" id="IPR019783">
    <property type="entry name" value="SDO1/SBDS_N"/>
</dbReference>
<dbReference type="Gene3D" id="3.30.1250.10">
    <property type="entry name" value="Ribosome maturation protein SBDS, N-terminal domain"/>
    <property type="match status" value="1"/>
</dbReference>
<reference evidence="10 11" key="1">
    <citation type="journal article" date="2017" name="BMC Genomics">
        <title>Whole-genome assembly of Babesia ovata and comparative genomics between closely related pathogens.</title>
        <authorList>
            <person name="Yamagishi J."/>
            <person name="Asada M."/>
            <person name="Hakimi H."/>
            <person name="Tanaka T.Q."/>
            <person name="Sugimoto C."/>
            <person name="Kawazu S."/>
        </authorList>
    </citation>
    <scope>NUCLEOTIDE SEQUENCE [LARGE SCALE GENOMIC DNA]</scope>
    <source>
        <strain evidence="10 11">Miyake</strain>
    </source>
</reference>
<dbReference type="EMBL" id="BDSA01000001">
    <property type="protein sequence ID" value="GBE59678.1"/>
    <property type="molecule type" value="Genomic_DNA"/>
</dbReference>
<feature type="compositionally biased region" description="Basic and acidic residues" evidence="8">
    <location>
        <begin position="247"/>
        <end position="260"/>
    </location>
</feature>
<dbReference type="GeneID" id="39873448"/>
<gene>
    <name evidence="10" type="ORF">BOVATA_011710</name>
</gene>
<comment type="subunit">
    <text evidence="7">Associates with the 60S ribosomal subunit.</text>
</comment>
<keyword evidence="4" id="KW-0963">Cytoplasm</keyword>
<dbReference type="GO" id="GO:0005634">
    <property type="term" value="C:nucleus"/>
    <property type="evidence" value="ECO:0007669"/>
    <property type="project" value="UniProtKB-SubCell"/>
</dbReference>
<proteinExistence type="inferred from homology"/>
<comment type="similarity">
    <text evidence="3">Belongs to the SDO1/SBDS family.</text>
</comment>
<feature type="compositionally biased region" description="Polar residues" evidence="8">
    <location>
        <begin position="228"/>
        <end position="245"/>
    </location>
</feature>
<evidence type="ECO:0000313" key="11">
    <source>
        <dbReference type="Proteomes" id="UP000236319"/>
    </source>
</evidence>
<dbReference type="InterPro" id="IPR013087">
    <property type="entry name" value="Znf_C2H2_type"/>
</dbReference>
<evidence type="ECO:0000256" key="1">
    <source>
        <dbReference type="ARBA" id="ARBA00004123"/>
    </source>
</evidence>
<name>A0A2H6K9M1_9APIC</name>
<evidence type="ECO:0000256" key="7">
    <source>
        <dbReference type="ARBA" id="ARBA00049708"/>
    </source>
</evidence>
<dbReference type="PANTHER" id="PTHR10927">
    <property type="entry name" value="RIBOSOME MATURATION PROTEIN SBDS"/>
    <property type="match status" value="1"/>
</dbReference>
<evidence type="ECO:0000256" key="4">
    <source>
        <dbReference type="ARBA" id="ARBA00022490"/>
    </source>
</evidence>
<evidence type="ECO:0000256" key="2">
    <source>
        <dbReference type="ARBA" id="ARBA00004496"/>
    </source>
</evidence>
<dbReference type="RefSeq" id="XP_028865921.1">
    <property type="nucleotide sequence ID" value="XM_029010088.1"/>
</dbReference>
<evidence type="ECO:0000259" key="9">
    <source>
        <dbReference type="PROSITE" id="PS00028"/>
    </source>
</evidence>
<evidence type="ECO:0000256" key="3">
    <source>
        <dbReference type="ARBA" id="ARBA00007433"/>
    </source>
</evidence>
<comment type="subcellular location">
    <subcellularLocation>
        <location evidence="2">Cytoplasm</location>
    </subcellularLocation>
    <subcellularLocation>
        <location evidence="1">Nucleus</location>
    </subcellularLocation>
</comment>
<evidence type="ECO:0000256" key="8">
    <source>
        <dbReference type="SAM" id="MobiDB-lite"/>
    </source>
</evidence>
<accession>A0A2H6K9M1</accession>
<dbReference type="InterPro" id="IPR036786">
    <property type="entry name" value="Ribosome_mat_SBDS_N_sf"/>
</dbReference>
<dbReference type="SUPFAM" id="SSF109728">
    <property type="entry name" value="Hypothetical protein AF0491, middle domain"/>
    <property type="match status" value="1"/>
</dbReference>
<dbReference type="Proteomes" id="UP000236319">
    <property type="component" value="Unassembled WGS sequence"/>
</dbReference>
<evidence type="ECO:0000313" key="10">
    <source>
        <dbReference type="EMBL" id="GBE59678.1"/>
    </source>
</evidence>
<keyword evidence="5" id="KW-0690">Ribosome biogenesis</keyword>
<dbReference type="PANTHER" id="PTHR10927:SF1">
    <property type="entry name" value="RIBOSOME MATURATION PROTEIN SBDS"/>
    <property type="match status" value="1"/>
</dbReference>
<dbReference type="InterPro" id="IPR037188">
    <property type="entry name" value="Sdo1/SBDS_central_sf"/>
</dbReference>
<feature type="domain" description="C2H2-type" evidence="9">
    <location>
        <begin position="382"/>
        <end position="404"/>
    </location>
</feature>
<dbReference type="GO" id="GO:0042256">
    <property type="term" value="P:cytosolic ribosome assembly"/>
    <property type="evidence" value="ECO:0007669"/>
    <property type="project" value="InterPro"/>
</dbReference>
<keyword evidence="11" id="KW-1185">Reference proteome</keyword>
<organism evidence="10 11">
    <name type="scientific">Babesia ovata</name>
    <dbReference type="NCBI Taxonomy" id="189622"/>
    <lineage>
        <taxon>Eukaryota</taxon>
        <taxon>Sar</taxon>
        <taxon>Alveolata</taxon>
        <taxon>Apicomplexa</taxon>
        <taxon>Aconoidasida</taxon>
        <taxon>Piroplasmida</taxon>
        <taxon>Babesiidae</taxon>
        <taxon>Babesia</taxon>
    </lineage>
</organism>
<keyword evidence="6" id="KW-0539">Nucleus</keyword>
<dbReference type="InterPro" id="IPR036236">
    <property type="entry name" value="Znf_C2H2_sf"/>
</dbReference>
<dbReference type="InterPro" id="IPR039100">
    <property type="entry name" value="Sdo1/SBDS-like"/>
</dbReference>
<comment type="caution">
    <text evidence="10">The sequence shown here is derived from an EMBL/GenBank/DDBJ whole genome shotgun (WGS) entry which is preliminary data.</text>
</comment>
<dbReference type="Pfam" id="PF01172">
    <property type="entry name" value="SBDS_N"/>
    <property type="match status" value="1"/>
</dbReference>
<feature type="region of interest" description="Disordered" evidence="8">
    <location>
        <begin position="322"/>
        <end position="341"/>
    </location>
</feature>
<dbReference type="Gene3D" id="1.10.10.900">
    <property type="entry name" value="SBDS protein C-terminal domain, subdomain 1"/>
    <property type="match status" value="1"/>
</dbReference>